<reference evidence="1" key="1">
    <citation type="submission" date="2024-03" db="EMBL/GenBank/DDBJ databases">
        <title>Novel Streptomyces species of biotechnological and ecological value are a feature of Machair soil.</title>
        <authorList>
            <person name="Prole J.R."/>
            <person name="Goodfellow M."/>
            <person name="Allenby N."/>
            <person name="Ward A.C."/>
        </authorList>
    </citation>
    <scope>NUCLEOTIDE SEQUENCE</scope>
    <source>
        <strain evidence="1">MS1.AVA.4</strain>
    </source>
</reference>
<keyword evidence="2" id="KW-1185">Reference proteome</keyword>
<evidence type="ECO:0000313" key="1">
    <source>
        <dbReference type="EMBL" id="MEJ8655152.1"/>
    </source>
</evidence>
<protein>
    <submittedName>
        <fullName evidence="1">Sec-independent protein translocase protein TatB</fullName>
    </submittedName>
</protein>
<sequence>MFFDIGPLEMVTIFVIAIVVLGPEKLPKAISEISAFTRKVRSFSDSAQADIRKELGPELADLQQRSLQLRDLHPQALAQQALTGAEDETRPHATTATKSVPVPPPA</sequence>
<dbReference type="EMBL" id="JBBKAI010000002">
    <property type="protein sequence ID" value="MEJ8655152.1"/>
    <property type="molecule type" value="Genomic_DNA"/>
</dbReference>
<name>A0ACC6Q9Q5_9ACTN</name>
<dbReference type="Proteomes" id="UP001375539">
    <property type="component" value="Unassembled WGS sequence"/>
</dbReference>
<accession>A0ACC6Q9Q5</accession>
<comment type="caution">
    <text evidence="1">The sequence shown here is derived from an EMBL/GenBank/DDBJ whole genome shotgun (WGS) entry which is preliminary data.</text>
</comment>
<proteinExistence type="predicted"/>
<evidence type="ECO:0000313" key="2">
    <source>
        <dbReference type="Proteomes" id="UP001375539"/>
    </source>
</evidence>
<gene>
    <name evidence="1" type="primary">tatB</name>
    <name evidence="1" type="ORF">WKI58_01190</name>
</gene>
<organism evidence="1 2">
    <name type="scientific">Streptomyces pratisoli</name>
    <dbReference type="NCBI Taxonomy" id="3139917"/>
    <lineage>
        <taxon>Bacteria</taxon>
        <taxon>Bacillati</taxon>
        <taxon>Actinomycetota</taxon>
        <taxon>Actinomycetes</taxon>
        <taxon>Kitasatosporales</taxon>
        <taxon>Streptomycetaceae</taxon>
        <taxon>Streptomyces</taxon>
    </lineage>
</organism>